<dbReference type="Pfam" id="PF13460">
    <property type="entry name" value="NAD_binding_10"/>
    <property type="match status" value="1"/>
</dbReference>
<evidence type="ECO:0000313" key="4">
    <source>
        <dbReference type="Proteomes" id="UP000315783"/>
    </source>
</evidence>
<dbReference type="PANTHER" id="PTHR43355">
    <property type="entry name" value="FLAVIN REDUCTASE (NADPH)"/>
    <property type="match status" value="1"/>
</dbReference>
<dbReference type="Proteomes" id="UP000315783">
    <property type="component" value="Unassembled WGS sequence"/>
</dbReference>
<dbReference type="Gene3D" id="3.40.50.720">
    <property type="entry name" value="NAD(P)-binding Rossmann-like Domain"/>
    <property type="match status" value="1"/>
</dbReference>
<sequence>MPHTIAFIGASGGCGLAALQRAVAAGHTCVALCRKPAKMDAHFPSRPPNLVVLAGNAHDADAVAACLVRPDDGSRLVDAVHVSVGGQLDLKTRTLDDPDVCKKATDCVLSALATLRVQHRSQGEGQGEGQAQAPHRPLLTVISTTGVSRFGRDVPLAMLPMYKWLLHQPHADKAVMETRLAASGERVVVVRPSFLKDEARPDRPVRVGVEDPVKGVEVRQVGYFISRDDVGRWVYDNLLQNPDQCQYEGKAVSLSW</sequence>
<comment type="similarity">
    <text evidence="1">Belongs to the avfA family.</text>
</comment>
<dbReference type="OrthoDB" id="63935at2759"/>
<keyword evidence="4" id="KW-1185">Reference proteome</keyword>
<name>A0A545VQG3_9HYPO</name>
<dbReference type="InterPro" id="IPR016040">
    <property type="entry name" value="NAD(P)-bd_dom"/>
</dbReference>
<protein>
    <submittedName>
        <fullName evidence="3">Fungal specific transcription factor</fullName>
    </submittedName>
</protein>
<accession>A0A545VQG3</accession>
<comment type="caution">
    <text evidence="3">The sequence shown here is derived from an EMBL/GenBank/DDBJ whole genome shotgun (WGS) entry which is preliminary data.</text>
</comment>
<evidence type="ECO:0000259" key="2">
    <source>
        <dbReference type="Pfam" id="PF13460"/>
    </source>
</evidence>
<dbReference type="GO" id="GO:0004074">
    <property type="term" value="F:biliverdin reductase [NAD(P)H] activity"/>
    <property type="evidence" value="ECO:0007669"/>
    <property type="project" value="TreeGrafter"/>
</dbReference>
<proteinExistence type="inferred from homology"/>
<reference evidence="3 4" key="1">
    <citation type="journal article" date="2019" name="Appl. Microbiol. Biotechnol.">
        <title>Genome sequence of Isaria javanica and comparative genome analysis insights into family S53 peptidase evolution in fungal entomopathogens.</title>
        <authorList>
            <person name="Lin R."/>
            <person name="Zhang X."/>
            <person name="Xin B."/>
            <person name="Zou M."/>
            <person name="Gao Y."/>
            <person name="Qin F."/>
            <person name="Hu Q."/>
            <person name="Xie B."/>
            <person name="Cheng X."/>
        </authorList>
    </citation>
    <scope>NUCLEOTIDE SEQUENCE [LARGE SCALE GENOMIC DNA]</scope>
    <source>
        <strain evidence="3 4">IJ1G</strain>
    </source>
</reference>
<organism evidence="3 4">
    <name type="scientific">Cordyceps javanica</name>
    <dbReference type="NCBI Taxonomy" id="43265"/>
    <lineage>
        <taxon>Eukaryota</taxon>
        <taxon>Fungi</taxon>
        <taxon>Dikarya</taxon>
        <taxon>Ascomycota</taxon>
        <taxon>Pezizomycotina</taxon>
        <taxon>Sordariomycetes</taxon>
        <taxon>Hypocreomycetidae</taxon>
        <taxon>Hypocreales</taxon>
        <taxon>Cordycipitaceae</taxon>
        <taxon>Cordyceps</taxon>
    </lineage>
</organism>
<dbReference type="STRING" id="43265.A0A545VQG3"/>
<evidence type="ECO:0000256" key="1">
    <source>
        <dbReference type="ARBA" id="ARBA00038376"/>
    </source>
</evidence>
<dbReference type="AlphaFoldDB" id="A0A545VQG3"/>
<dbReference type="GO" id="GO:0042602">
    <property type="term" value="F:riboflavin reductase (NADPH) activity"/>
    <property type="evidence" value="ECO:0007669"/>
    <property type="project" value="TreeGrafter"/>
</dbReference>
<dbReference type="EMBL" id="SPUK01000017">
    <property type="protein sequence ID" value="TQV91919.1"/>
    <property type="molecule type" value="Genomic_DNA"/>
</dbReference>
<dbReference type="PANTHER" id="PTHR43355:SF2">
    <property type="entry name" value="FLAVIN REDUCTASE (NADPH)"/>
    <property type="match status" value="1"/>
</dbReference>
<dbReference type="InterPro" id="IPR036291">
    <property type="entry name" value="NAD(P)-bd_dom_sf"/>
</dbReference>
<gene>
    <name evidence="3" type="ORF">IF1G_09504</name>
</gene>
<dbReference type="SUPFAM" id="SSF51735">
    <property type="entry name" value="NAD(P)-binding Rossmann-fold domains"/>
    <property type="match status" value="1"/>
</dbReference>
<evidence type="ECO:0000313" key="3">
    <source>
        <dbReference type="EMBL" id="TQV91919.1"/>
    </source>
</evidence>
<dbReference type="InterPro" id="IPR051606">
    <property type="entry name" value="Polyketide_Oxido-like"/>
</dbReference>
<feature type="domain" description="NAD(P)-binding" evidence="2">
    <location>
        <begin position="9"/>
        <end position="238"/>
    </location>
</feature>